<evidence type="ECO:0000313" key="6">
    <source>
        <dbReference type="EMBL" id="VDD84186.1"/>
    </source>
</evidence>
<dbReference type="Gene3D" id="3.30.420.40">
    <property type="match status" value="2"/>
</dbReference>
<keyword evidence="5" id="KW-0175">Coiled coil</keyword>
<dbReference type="InterPro" id="IPR029047">
    <property type="entry name" value="HSP70_peptide-bd_sf"/>
</dbReference>
<name>A0A0R3UQN3_MESCO</name>
<reference evidence="6 7" key="1">
    <citation type="submission" date="2018-10" db="EMBL/GenBank/DDBJ databases">
        <authorList>
            <consortium name="Pathogen Informatics"/>
        </authorList>
    </citation>
    <scope>NUCLEOTIDE SEQUENCE [LARGE SCALE GENOMIC DNA]</scope>
</reference>
<dbReference type="Pfam" id="PF00012">
    <property type="entry name" value="HSP70"/>
    <property type="match status" value="2"/>
</dbReference>
<keyword evidence="2 4" id="KW-0547">Nucleotide-binding</keyword>
<proteinExistence type="inferred from homology"/>
<gene>
    <name evidence="6" type="ORF">MCOS_LOCUS10189</name>
</gene>
<evidence type="ECO:0000313" key="7">
    <source>
        <dbReference type="Proteomes" id="UP000267029"/>
    </source>
</evidence>
<sequence>MVDTRDIPLGIDLGTTNSGIAYLERGQPVMIANELGHYTIPSVVSFTDTERLVGDAAANQAGCNPKNTIFEMKRLIGRRKDDPTVVNDIKAWPFSVISDSSMKPQIRVRYSGTERDFYPENISAMVLSQLKQTAESQLGHPVSKVVITVPAAFNDAQRQATQDAGRMAGFEVLRVINEPTAAALAYGFSNRIEERENRCVLVFDFGGGTFDVSILRMRNKEYEVVRSVGDVHLGGGDIDNRLFQHFQAKLGEMHSEFSYYTTRDNQTEACIQVIEGENRDTAKNIELDNFVIGGIPKAPARKEGIDVTFVVDANCILEVTACVVSTGQSKGIVIKRNRKQFTDEEIRQHRNMEEDMQRRSQRHARRQKLVTTLQEKAYALQKQPALEAKCQGVLRWLESSENASDEEIEAKIREFEQIEEARNRARHELEELADSLRSNAAVREECDEIRRWMQETARTASEADYKDQIARLKQLSQKRKSRARDRLETRLRETHDKFLDSEEIQELCQATQTWLDESGDKANEDDFLDKLDELTTALQDIFLKS</sequence>
<dbReference type="AlphaFoldDB" id="A0A0R3UQN3"/>
<dbReference type="Gene3D" id="2.60.34.10">
    <property type="entry name" value="Substrate Binding Domain Of DNAk, Chain A, domain 1"/>
    <property type="match status" value="1"/>
</dbReference>
<dbReference type="GO" id="GO:0005524">
    <property type="term" value="F:ATP binding"/>
    <property type="evidence" value="ECO:0007669"/>
    <property type="project" value="UniProtKB-KW"/>
</dbReference>
<organism evidence="6 7">
    <name type="scientific">Mesocestoides corti</name>
    <name type="common">Flatworm</name>
    <dbReference type="NCBI Taxonomy" id="53468"/>
    <lineage>
        <taxon>Eukaryota</taxon>
        <taxon>Metazoa</taxon>
        <taxon>Spiralia</taxon>
        <taxon>Lophotrochozoa</taxon>
        <taxon>Platyhelminthes</taxon>
        <taxon>Cestoda</taxon>
        <taxon>Eucestoda</taxon>
        <taxon>Cyclophyllidea</taxon>
        <taxon>Mesocestoididae</taxon>
        <taxon>Mesocestoides</taxon>
    </lineage>
</organism>
<comment type="similarity">
    <text evidence="1 4">Belongs to the heat shock protein 70 family.</text>
</comment>
<dbReference type="PRINTS" id="PR00301">
    <property type="entry name" value="HEATSHOCK70"/>
</dbReference>
<dbReference type="InterPro" id="IPR018181">
    <property type="entry name" value="Heat_shock_70_CS"/>
</dbReference>
<evidence type="ECO:0000256" key="1">
    <source>
        <dbReference type="ARBA" id="ARBA00007381"/>
    </source>
</evidence>
<dbReference type="SUPFAM" id="SSF53067">
    <property type="entry name" value="Actin-like ATPase domain"/>
    <property type="match status" value="2"/>
</dbReference>
<evidence type="ECO:0000256" key="3">
    <source>
        <dbReference type="ARBA" id="ARBA00022840"/>
    </source>
</evidence>
<keyword evidence="3 4" id="KW-0067">ATP-binding</keyword>
<dbReference type="GO" id="GO:0140662">
    <property type="term" value="F:ATP-dependent protein folding chaperone"/>
    <property type="evidence" value="ECO:0007669"/>
    <property type="project" value="InterPro"/>
</dbReference>
<accession>A0A0R3UQN3</accession>
<evidence type="ECO:0000256" key="4">
    <source>
        <dbReference type="RuleBase" id="RU003322"/>
    </source>
</evidence>
<dbReference type="PROSITE" id="PS00297">
    <property type="entry name" value="HSP70_1"/>
    <property type="match status" value="1"/>
</dbReference>
<dbReference type="STRING" id="53468.A0A0R3UQN3"/>
<dbReference type="Gene3D" id="3.30.30.30">
    <property type="match status" value="1"/>
</dbReference>
<keyword evidence="7" id="KW-1185">Reference proteome</keyword>
<dbReference type="Proteomes" id="UP000267029">
    <property type="component" value="Unassembled WGS sequence"/>
</dbReference>
<dbReference type="FunFam" id="3.30.420.40:FF:000004">
    <property type="entry name" value="Molecular chaperone DnaK"/>
    <property type="match status" value="1"/>
</dbReference>
<dbReference type="PROSITE" id="PS00329">
    <property type="entry name" value="HSP70_2"/>
    <property type="match status" value="1"/>
</dbReference>
<evidence type="ECO:0000256" key="5">
    <source>
        <dbReference type="SAM" id="Coils"/>
    </source>
</evidence>
<protein>
    <submittedName>
        <fullName evidence="6">Uncharacterized protein</fullName>
    </submittedName>
</protein>
<dbReference type="InterPro" id="IPR043129">
    <property type="entry name" value="ATPase_NBD"/>
</dbReference>
<feature type="coiled-coil region" evidence="5">
    <location>
        <begin position="408"/>
        <end position="438"/>
    </location>
</feature>
<dbReference type="InterPro" id="IPR013126">
    <property type="entry name" value="Hsp_70_fam"/>
</dbReference>
<evidence type="ECO:0000256" key="2">
    <source>
        <dbReference type="ARBA" id="ARBA00022741"/>
    </source>
</evidence>
<dbReference type="FunFam" id="3.30.30.30:FF:000005">
    <property type="entry name" value="Heat shock protein ssb1"/>
    <property type="match status" value="1"/>
</dbReference>
<dbReference type="OrthoDB" id="2401965at2759"/>
<dbReference type="PANTHER" id="PTHR19375">
    <property type="entry name" value="HEAT SHOCK PROTEIN 70KDA"/>
    <property type="match status" value="1"/>
</dbReference>
<dbReference type="EMBL" id="UXSR01006051">
    <property type="protein sequence ID" value="VDD84186.1"/>
    <property type="molecule type" value="Genomic_DNA"/>
</dbReference>
<dbReference type="SUPFAM" id="SSF100920">
    <property type="entry name" value="Heat shock protein 70kD (HSP70), peptide-binding domain"/>
    <property type="match status" value="1"/>
</dbReference>